<dbReference type="RefSeq" id="WP_123225677.1">
    <property type="nucleotide sequence ID" value="NZ_RJSE01000001.1"/>
</dbReference>
<dbReference type="Proteomes" id="UP000267128">
    <property type="component" value="Unassembled WGS sequence"/>
</dbReference>
<evidence type="ECO:0000313" key="2">
    <source>
        <dbReference type="EMBL" id="RNL66232.1"/>
    </source>
</evidence>
<accession>A0A3N0CRW9</accession>
<dbReference type="OrthoDB" id="3476732at2"/>
<dbReference type="EMBL" id="RJSE01000001">
    <property type="protein sequence ID" value="RNL66232.1"/>
    <property type="molecule type" value="Genomic_DNA"/>
</dbReference>
<organism evidence="2 3">
    <name type="scientific">Nocardioides marmoriginsengisoli</name>
    <dbReference type="NCBI Taxonomy" id="661483"/>
    <lineage>
        <taxon>Bacteria</taxon>
        <taxon>Bacillati</taxon>
        <taxon>Actinomycetota</taxon>
        <taxon>Actinomycetes</taxon>
        <taxon>Propionibacteriales</taxon>
        <taxon>Nocardioidaceae</taxon>
        <taxon>Nocardioides</taxon>
    </lineage>
</organism>
<proteinExistence type="predicted"/>
<evidence type="ECO:0000313" key="3">
    <source>
        <dbReference type="Proteomes" id="UP000267128"/>
    </source>
</evidence>
<sequence>MQHQYRSPSAKKIIDLALGEVGYREGREDGTWTNEQKYSPAVPSLKWSQFQAWCATFISWLALKAGFGRLYPCTASTDTGARWFKARGQWSEYPAIGGQGFLGRNGDMFHTFLVIDFDDTWIWTVEGNTNTDGSPQGNGVYQLKRRRTLDTIEGYGLPQFPEGIVSADPARAARNPKPPKEPIVATPQSTPWTRTRKRLTDAINHPDAKKIPITRPRVRAFLRTIRVGLAATPKNK</sequence>
<reference evidence="2 3" key="1">
    <citation type="submission" date="2018-11" db="EMBL/GenBank/DDBJ databases">
        <authorList>
            <person name="Li F."/>
        </authorList>
    </citation>
    <scope>NUCLEOTIDE SEQUENCE [LARGE SCALE GENOMIC DNA]</scope>
    <source>
        <strain evidence="2 3">Gsoil 097</strain>
    </source>
</reference>
<evidence type="ECO:0000256" key="1">
    <source>
        <dbReference type="SAM" id="MobiDB-lite"/>
    </source>
</evidence>
<name>A0A3N0CRW9_9ACTN</name>
<evidence type="ECO:0008006" key="4">
    <source>
        <dbReference type="Google" id="ProtNLM"/>
    </source>
</evidence>
<comment type="caution">
    <text evidence="2">The sequence shown here is derived from an EMBL/GenBank/DDBJ whole genome shotgun (WGS) entry which is preliminary data.</text>
</comment>
<gene>
    <name evidence="2" type="ORF">EFK50_00990</name>
</gene>
<feature type="region of interest" description="Disordered" evidence="1">
    <location>
        <begin position="170"/>
        <end position="192"/>
    </location>
</feature>
<protein>
    <recommendedName>
        <fullName evidence="4">CHAP domain-containing protein</fullName>
    </recommendedName>
</protein>
<dbReference type="AlphaFoldDB" id="A0A3N0CRW9"/>
<keyword evidence="3" id="KW-1185">Reference proteome</keyword>